<name>A0A370HCA0_9NOCA</name>
<dbReference type="OrthoDB" id="4570210at2"/>
<dbReference type="InterPro" id="IPR038765">
    <property type="entry name" value="Papain-like_cys_pep_sf"/>
</dbReference>
<evidence type="ECO:0000256" key="1">
    <source>
        <dbReference type="SAM" id="MobiDB-lite"/>
    </source>
</evidence>
<evidence type="ECO:0000313" key="4">
    <source>
        <dbReference type="Proteomes" id="UP000255355"/>
    </source>
</evidence>
<dbReference type="RefSeq" id="WP_068021453.1">
    <property type="nucleotide sequence ID" value="NZ_QQAZ01000002.1"/>
</dbReference>
<dbReference type="EMBL" id="QQAZ01000002">
    <property type="protein sequence ID" value="RDI54562.1"/>
    <property type="molecule type" value="Genomic_DNA"/>
</dbReference>
<keyword evidence="2" id="KW-1133">Transmembrane helix</keyword>
<keyword evidence="2" id="KW-0472">Membrane</keyword>
<dbReference type="AlphaFoldDB" id="A0A370HCA0"/>
<feature type="compositionally biased region" description="Polar residues" evidence="1">
    <location>
        <begin position="83"/>
        <end position="97"/>
    </location>
</feature>
<comment type="caution">
    <text evidence="3">The sequence shown here is derived from an EMBL/GenBank/DDBJ whole genome shotgun (WGS) entry which is preliminary data.</text>
</comment>
<protein>
    <submittedName>
        <fullName evidence="3">Uncharacterized protein</fullName>
    </submittedName>
</protein>
<keyword evidence="2" id="KW-0812">Transmembrane</keyword>
<evidence type="ECO:0000313" key="3">
    <source>
        <dbReference type="EMBL" id="RDI54562.1"/>
    </source>
</evidence>
<organism evidence="3 4">
    <name type="scientific">Nocardia mexicana</name>
    <dbReference type="NCBI Taxonomy" id="279262"/>
    <lineage>
        <taxon>Bacteria</taxon>
        <taxon>Bacillati</taxon>
        <taxon>Actinomycetota</taxon>
        <taxon>Actinomycetes</taxon>
        <taxon>Mycobacteriales</taxon>
        <taxon>Nocardiaceae</taxon>
        <taxon>Nocardia</taxon>
    </lineage>
</organism>
<reference evidence="3 4" key="1">
    <citation type="submission" date="2018-07" db="EMBL/GenBank/DDBJ databases">
        <title>Genomic Encyclopedia of Type Strains, Phase IV (KMG-IV): sequencing the most valuable type-strain genomes for metagenomic binning, comparative biology and taxonomic classification.</title>
        <authorList>
            <person name="Goeker M."/>
        </authorList>
    </citation>
    <scope>NUCLEOTIDE SEQUENCE [LARGE SCALE GENOMIC DNA]</scope>
    <source>
        <strain evidence="3 4">DSM 44952</strain>
    </source>
</reference>
<dbReference type="Proteomes" id="UP000255355">
    <property type="component" value="Unassembled WGS sequence"/>
</dbReference>
<proteinExistence type="predicted"/>
<sequence>MKLGRLVFLSMIPFTVWLWVLALLAVAGVLTGIGVVIVLAAGESTSSAAADFRYQCDSAVGPDPSATETSTPSTSREPRTGSARETTSRSATPTTNPYAELTFAPDDDKASAWQRSCVTAMRSAPYQLPALQTANSGPAVDCARDLALAQLNGRSAAGNGATGGVVDDAALAQYVIAQASAAGVTWRCELTPTTGTHDMSAPAASCAGSAETGPTVVILPSTIAGQAVCGQRVDPFAMSPGDLVFWDYRSHAPTRVGVAVDAIHVVTSDPSTGQVVEQLLPSGRDVRVKRVLKGET</sequence>
<feature type="region of interest" description="Disordered" evidence="1">
    <location>
        <begin position="60"/>
        <end position="103"/>
    </location>
</feature>
<accession>A0A370HCA0</accession>
<evidence type="ECO:0000256" key="2">
    <source>
        <dbReference type="SAM" id="Phobius"/>
    </source>
</evidence>
<feature type="transmembrane region" description="Helical" evidence="2">
    <location>
        <begin position="16"/>
        <end position="41"/>
    </location>
</feature>
<gene>
    <name evidence="3" type="ORF">DFR68_102690</name>
</gene>
<dbReference type="STRING" id="1210089.GCA_001613165_03920"/>
<dbReference type="SUPFAM" id="SSF54001">
    <property type="entry name" value="Cysteine proteinases"/>
    <property type="match status" value="1"/>
</dbReference>
<dbReference type="Gene3D" id="3.90.1720.10">
    <property type="entry name" value="endopeptidase domain like (from Nostoc punctiforme)"/>
    <property type="match status" value="1"/>
</dbReference>
<keyword evidence="4" id="KW-1185">Reference proteome</keyword>